<evidence type="ECO:0000256" key="5">
    <source>
        <dbReference type="PIRNR" id="PIRNR015965"/>
    </source>
</evidence>
<keyword evidence="2" id="KW-0677">Repeat</keyword>
<dbReference type="InterPro" id="IPR011989">
    <property type="entry name" value="ARM-like"/>
</dbReference>
<dbReference type="InterPro" id="IPR040892">
    <property type="entry name" value="RPN1_N"/>
</dbReference>
<evidence type="ECO:0000256" key="4">
    <source>
        <dbReference type="ARBA" id="ARBA00057191"/>
    </source>
</evidence>
<protein>
    <recommendedName>
        <fullName evidence="5">26S proteasome regulatory subunit RPN1</fullName>
    </recommendedName>
</protein>
<evidence type="ECO:0000313" key="9">
    <source>
        <dbReference type="EMBL" id="KAK3174547.1"/>
    </source>
</evidence>
<dbReference type="InterPro" id="IPR002015">
    <property type="entry name" value="Proteasome/cyclosome_rpt"/>
</dbReference>
<accession>A0AAD9ZD12</accession>
<feature type="region of interest" description="Disordered" evidence="6">
    <location>
        <begin position="1"/>
        <end position="59"/>
    </location>
</feature>
<dbReference type="Proteomes" id="UP001276659">
    <property type="component" value="Unassembled WGS sequence"/>
</dbReference>
<feature type="compositionally biased region" description="Low complexity" evidence="6">
    <location>
        <begin position="1"/>
        <end position="11"/>
    </location>
</feature>
<evidence type="ECO:0000256" key="1">
    <source>
        <dbReference type="ARBA" id="ARBA00005460"/>
    </source>
</evidence>
<evidence type="ECO:0000256" key="2">
    <source>
        <dbReference type="ARBA" id="ARBA00022737"/>
    </source>
</evidence>
<gene>
    <name evidence="9" type="primary">RPN1</name>
    <name evidence="9" type="ORF">OEA41_001793</name>
</gene>
<reference evidence="9" key="1">
    <citation type="submission" date="2022-11" db="EMBL/GenBank/DDBJ databases">
        <title>Chromosomal genome sequence assembly and mating type (MAT) locus characterization of the leprose asexual lichenized fungus Lepraria neglecta (Nyl.) Erichsen.</title>
        <authorList>
            <person name="Allen J.L."/>
            <person name="Pfeffer B."/>
        </authorList>
    </citation>
    <scope>NUCLEOTIDE SEQUENCE</scope>
    <source>
        <strain evidence="9">Allen 5258</strain>
    </source>
</reference>
<dbReference type="PANTHER" id="PTHR10943:SF1">
    <property type="entry name" value="26S PROTEASOME NON-ATPASE REGULATORY SUBUNIT 2"/>
    <property type="match status" value="1"/>
</dbReference>
<dbReference type="GO" id="GO:0034515">
    <property type="term" value="C:proteasome storage granule"/>
    <property type="evidence" value="ECO:0007669"/>
    <property type="project" value="TreeGrafter"/>
</dbReference>
<dbReference type="FunFam" id="1.25.10.10:FF:000026">
    <property type="entry name" value="26S proteasome non-ATPase regulatory subunit 2"/>
    <property type="match status" value="1"/>
</dbReference>
<dbReference type="AlphaFoldDB" id="A0AAD9ZD12"/>
<evidence type="ECO:0000313" key="10">
    <source>
        <dbReference type="Proteomes" id="UP001276659"/>
    </source>
</evidence>
<dbReference type="InterPro" id="IPR041433">
    <property type="entry name" value="RPN1_C"/>
</dbReference>
<comment type="similarity">
    <text evidence="1 5">Belongs to the proteasome subunit S2 family.</text>
</comment>
<dbReference type="PANTHER" id="PTHR10943">
    <property type="entry name" value="26S PROTEASOME NON-ATPASE REGULATORY SUBUNIT"/>
    <property type="match status" value="1"/>
</dbReference>
<feature type="domain" description="RPN1 N-terminal" evidence="7">
    <location>
        <begin position="86"/>
        <end position="383"/>
    </location>
</feature>
<evidence type="ECO:0000259" key="7">
    <source>
        <dbReference type="Pfam" id="PF17781"/>
    </source>
</evidence>
<sequence length="924" mass="103226">MAKENGAPTAAEKGKGKAEEEKPTDKQKKVDDTKKDKDGKPIVNGTKGDKPEEEELNEEDKNLKDELEMLVARLQVLSLAKPVFSKEPDTSLYIPSLHAIKDFIKTSTSSMTAVPKPLKFLRPHYDDLTKTFEQWPSGKNKDSLADVLSVLGMTQGDEEKLDTLKYRLLAPSEDLGSWGHEYVRHLALEIGQDYQRKMTDDEDVQELNDLSKVLVPYFLSHNAEADAVDLLSELERIQDIPQYLDENTYPRVCLYMVSMVNLLTYPEDQQFLRTAHDVYKHYNKLPQAMVLAIRLNDLELIYKDFDSTPDVAMKKQMALLVARQQIWLEPPLEGEEDQELLDDQELLECLNNTKLPDHFKSLAKELNILDPKMPEDIYKSHLESTRTAGLTNVDSARHNLASAFVNAFTNAGFGNDKMMLGAAEGEKTSWVWKTKDDGMMSTTASIGMLLRWDIENGLDQIDKFTYASEDQIRAGALLAIGILNSGVRMDSEPAMALLSTEENIGAKNIQMRMASIMGLGLSYAGTNKENLLELLLPIVEDTSLDMQLSAMAALSLGLIFVGSSNDRVSEAIITTLLDEERQKQLKDKWTRFMSLGLALLFFGRQEEVEVILETLKAIDHPMAKPAAVLAEVCAWAGTGTVLKLQELLHLCNDHIEDGDDKKGDELIQTYAVLGLSLISMGEEVGQEMVLRQFGHLMHYGEANIRKAVPLAMGLISPSNPQMKVYDTLSRYSHDNDNDVAINAIFAMGLLGAGTNNARLAQLLRQLASYYHRDQNSLFMVRIAQGLLHMGKGTMSINPFHTDRQILSRVAAAGLLTVLVAMIDAKQFILAESHYLLYFIVTAMHPRFLVTLDENLQPLQVNVRVGQAVDVVGQAGRPKTITGWQTQSTPVLLAYGERAELEDEQYLSLASNLEGLVILRKVRQP</sequence>
<dbReference type="InterPro" id="IPR016643">
    <property type="entry name" value="26S_Psome_Rpn1"/>
</dbReference>
<proteinExistence type="inferred from homology"/>
<name>A0AAD9ZD12_9LECA</name>
<dbReference type="GO" id="GO:0042176">
    <property type="term" value="P:regulation of protein catabolic process"/>
    <property type="evidence" value="ECO:0007669"/>
    <property type="project" value="InterPro"/>
</dbReference>
<dbReference type="Gene3D" id="1.25.10.10">
    <property type="entry name" value="Leucine-rich Repeat Variant"/>
    <property type="match status" value="1"/>
</dbReference>
<dbReference type="GO" id="GO:0005634">
    <property type="term" value="C:nucleus"/>
    <property type="evidence" value="ECO:0007669"/>
    <property type="project" value="TreeGrafter"/>
</dbReference>
<evidence type="ECO:0000259" key="8">
    <source>
        <dbReference type="Pfam" id="PF18051"/>
    </source>
</evidence>
<feature type="domain" description="26S proteasome non-ATPase regulatory subunit RPN1 C-terminal" evidence="8">
    <location>
        <begin position="871"/>
        <end position="920"/>
    </location>
</feature>
<dbReference type="Pfam" id="PF18051">
    <property type="entry name" value="RPN1_C"/>
    <property type="match status" value="1"/>
</dbReference>
<dbReference type="GO" id="GO:0030234">
    <property type="term" value="F:enzyme regulator activity"/>
    <property type="evidence" value="ECO:0007669"/>
    <property type="project" value="UniProtKB-UniRule"/>
</dbReference>
<dbReference type="GO" id="GO:0008540">
    <property type="term" value="C:proteasome regulatory particle, base subcomplex"/>
    <property type="evidence" value="ECO:0007669"/>
    <property type="project" value="UniProtKB-UniRule"/>
</dbReference>
<dbReference type="Pfam" id="PF01851">
    <property type="entry name" value="PC_rep"/>
    <property type="match status" value="2"/>
</dbReference>
<evidence type="ECO:0000256" key="3">
    <source>
        <dbReference type="ARBA" id="ARBA00022942"/>
    </source>
</evidence>
<dbReference type="InterPro" id="IPR016024">
    <property type="entry name" value="ARM-type_fold"/>
</dbReference>
<dbReference type="Pfam" id="PF17781">
    <property type="entry name" value="RPN1_RPN2_N"/>
    <property type="match status" value="1"/>
</dbReference>
<dbReference type="SUPFAM" id="SSF48371">
    <property type="entry name" value="ARM repeat"/>
    <property type="match status" value="1"/>
</dbReference>
<dbReference type="EMBL" id="JASNWA010000006">
    <property type="protein sequence ID" value="KAK3174547.1"/>
    <property type="molecule type" value="Genomic_DNA"/>
</dbReference>
<keyword evidence="3 5" id="KW-0647">Proteasome</keyword>
<evidence type="ECO:0000256" key="6">
    <source>
        <dbReference type="SAM" id="MobiDB-lite"/>
    </source>
</evidence>
<keyword evidence="10" id="KW-1185">Reference proteome</keyword>
<comment type="caution">
    <text evidence="9">The sequence shown here is derived from an EMBL/GenBank/DDBJ whole genome shotgun (WGS) entry which is preliminary data.</text>
</comment>
<feature type="compositionally biased region" description="Basic and acidic residues" evidence="6">
    <location>
        <begin position="12"/>
        <end position="40"/>
    </location>
</feature>
<organism evidence="9 10">
    <name type="scientific">Lepraria neglecta</name>
    <dbReference type="NCBI Taxonomy" id="209136"/>
    <lineage>
        <taxon>Eukaryota</taxon>
        <taxon>Fungi</taxon>
        <taxon>Dikarya</taxon>
        <taxon>Ascomycota</taxon>
        <taxon>Pezizomycotina</taxon>
        <taxon>Lecanoromycetes</taxon>
        <taxon>OSLEUM clade</taxon>
        <taxon>Lecanoromycetidae</taxon>
        <taxon>Lecanorales</taxon>
        <taxon>Lecanorineae</taxon>
        <taxon>Stereocaulaceae</taxon>
        <taxon>Lepraria</taxon>
    </lineage>
</organism>
<dbReference type="PIRSF" id="PIRSF015965">
    <property type="entry name" value="26S_Psome_Rpn1"/>
    <property type="match status" value="1"/>
</dbReference>
<dbReference type="GO" id="GO:0043161">
    <property type="term" value="P:proteasome-mediated ubiquitin-dependent protein catabolic process"/>
    <property type="evidence" value="ECO:0007669"/>
    <property type="project" value="TreeGrafter"/>
</dbReference>
<comment type="function">
    <text evidence="4 5">Acts as a regulatory subunit of the 26 proteasome which is involved in the ATP-dependent degradation of ubiquitinated proteins.</text>
</comment>